<dbReference type="STRING" id="4572.M7ZHD4"/>
<dbReference type="GO" id="GO:0016020">
    <property type="term" value="C:membrane"/>
    <property type="evidence" value="ECO:0007669"/>
    <property type="project" value="TreeGrafter"/>
</dbReference>
<dbReference type="Pfam" id="PF00106">
    <property type="entry name" value="adh_short"/>
    <property type="match status" value="2"/>
</dbReference>
<sequence length="341" mass="37508">MEGAISSRPNKRIAVVTGGNKGIGFEVCRQLARDGGVTVVLTARDETRGAGAAEKLRALGVTDVVFHQLDITDASSIATLVDFLEARFGKLDILASFPFAFFMLMLCHRRSIMPALVGLSTPKNSMPTTRSCSDIYASWLNKFILSVHQFAGLDSNQRLEWMVKNVREPIDAARKAVETNYYGTKHVTQALLPLLLQSSSQGRIVNVSSEYGLLRLIRNEEVRRDLNDIHNLTEERLDEVLDKFLQDFEADALEAHGWPTGFSAYKVAMAATNAYTRILARRHPTLRVNCAHPGYVKTDMSMGSGVLTPEEGARGVVKVALLLDGGPTGKYFTKGEEASFV</sequence>
<dbReference type="InterPro" id="IPR002347">
    <property type="entry name" value="SDR_fam"/>
</dbReference>
<keyword evidence="2" id="KW-0521">NADP</keyword>
<protein>
    <submittedName>
        <fullName evidence="4">Salutaridine reductase</fullName>
    </submittedName>
</protein>
<dbReference type="PANTHER" id="PTHR43490:SF137">
    <property type="entry name" value="SHORT-CHAIN DEHYDROGENASE_REDUCTASE"/>
    <property type="match status" value="1"/>
</dbReference>
<dbReference type="FunFam" id="3.40.50.720:FF:000396">
    <property type="entry name" value="(+)-neomenthol dehydrogenase"/>
    <property type="match status" value="1"/>
</dbReference>
<gene>
    <name evidence="4" type="ORF">TRIUR3_13848</name>
</gene>
<evidence type="ECO:0000256" key="2">
    <source>
        <dbReference type="ARBA" id="ARBA00022857"/>
    </source>
</evidence>
<dbReference type="eggNOG" id="KOG1208">
    <property type="taxonomic scope" value="Eukaryota"/>
</dbReference>
<dbReference type="SUPFAM" id="SSF51735">
    <property type="entry name" value="NAD(P)-binding Rossmann-fold domains"/>
    <property type="match status" value="1"/>
</dbReference>
<dbReference type="InterPro" id="IPR036291">
    <property type="entry name" value="NAD(P)-bd_dom_sf"/>
</dbReference>
<dbReference type="AlphaFoldDB" id="M7ZHD4"/>
<comment type="similarity">
    <text evidence="1">Belongs to the short-chain dehydrogenases/reductases (SDR) family.</text>
</comment>
<evidence type="ECO:0000256" key="3">
    <source>
        <dbReference type="ARBA" id="ARBA00023002"/>
    </source>
</evidence>
<dbReference type="GO" id="GO:0016491">
    <property type="term" value="F:oxidoreductase activity"/>
    <property type="evidence" value="ECO:0007669"/>
    <property type="project" value="UniProtKB-KW"/>
</dbReference>
<name>M7ZHD4_TRIUA</name>
<evidence type="ECO:0000256" key="1">
    <source>
        <dbReference type="ARBA" id="ARBA00006484"/>
    </source>
</evidence>
<accession>M7ZHD4</accession>
<organism evidence="4">
    <name type="scientific">Triticum urartu</name>
    <name type="common">Red wild einkorn</name>
    <name type="synonym">Crithodium urartu</name>
    <dbReference type="NCBI Taxonomy" id="4572"/>
    <lineage>
        <taxon>Eukaryota</taxon>
        <taxon>Viridiplantae</taxon>
        <taxon>Streptophyta</taxon>
        <taxon>Embryophyta</taxon>
        <taxon>Tracheophyta</taxon>
        <taxon>Spermatophyta</taxon>
        <taxon>Magnoliopsida</taxon>
        <taxon>Liliopsida</taxon>
        <taxon>Poales</taxon>
        <taxon>Poaceae</taxon>
        <taxon>BOP clade</taxon>
        <taxon>Pooideae</taxon>
        <taxon>Triticodae</taxon>
        <taxon>Triticeae</taxon>
        <taxon>Triticinae</taxon>
        <taxon>Triticum</taxon>
    </lineage>
</organism>
<dbReference type="EMBL" id="KD080493">
    <property type="protein sequence ID" value="EMS62603.1"/>
    <property type="molecule type" value="Genomic_DNA"/>
</dbReference>
<dbReference type="Gene3D" id="3.40.50.720">
    <property type="entry name" value="NAD(P)-binding Rossmann-like Domain"/>
    <property type="match status" value="1"/>
</dbReference>
<keyword evidence="3" id="KW-0560">Oxidoreductase</keyword>
<proteinExistence type="inferred from homology"/>
<reference evidence="4" key="1">
    <citation type="journal article" date="2013" name="Nature">
        <title>Draft genome of the wheat A-genome progenitor Triticum urartu.</title>
        <authorList>
            <person name="Ling H.Q."/>
            <person name="Zhao S."/>
            <person name="Liu D."/>
            <person name="Wang J."/>
            <person name="Sun H."/>
            <person name="Zhang C."/>
            <person name="Fan H."/>
            <person name="Li D."/>
            <person name="Dong L."/>
            <person name="Tao Y."/>
            <person name="Gao C."/>
            <person name="Wu H."/>
            <person name="Li Y."/>
            <person name="Cui Y."/>
            <person name="Guo X."/>
            <person name="Zheng S."/>
            <person name="Wang B."/>
            <person name="Yu K."/>
            <person name="Liang Q."/>
            <person name="Yang W."/>
            <person name="Lou X."/>
            <person name="Chen J."/>
            <person name="Feng M."/>
            <person name="Jian J."/>
            <person name="Zhang X."/>
            <person name="Luo G."/>
            <person name="Jiang Y."/>
            <person name="Liu J."/>
            <person name="Wang Z."/>
            <person name="Sha Y."/>
            <person name="Zhang B."/>
            <person name="Wu H."/>
            <person name="Tang D."/>
            <person name="Shen Q."/>
            <person name="Xue P."/>
            <person name="Zou S."/>
            <person name="Wang X."/>
            <person name="Liu X."/>
            <person name="Wang F."/>
            <person name="Yang Y."/>
            <person name="An X."/>
            <person name="Dong Z."/>
            <person name="Zhang K."/>
            <person name="Zhang X."/>
            <person name="Luo M.C."/>
            <person name="Dvorak J."/>
            <person name="Tong Y."/>
            <person name="Wang J."/>
            <person name="Yang H."/>
            <person name="Li Z."/>
            <person name="Wang D."/>
            <person name="Zhang A."/>
            <person name="Wang J."/>
        </authorList>
    </citation>
    <scope>NUCLEOTIDE SEQUENCE</scope>
</reference>
<evidence type="ECO:0000313" key="4">
    <source>
        <dbReference type="EMBL" id="EMS62603.1"/>
    </source>
</evidence>
<dbReference type="PANTHER" id="PTHR43490">
    <property type="entry name" value="(+)-NEOMENTHOL DEHYDROGENASE"/>
    <property type="match status" value="1"/>
</dbReference>
<dbReference type="OMA" id="DGKHAEH"/>
<dbReference type="PRINTS" id="PR00081">
    <property type="entry name" value="GDHRDH"/>
</dbReference>